<evidence type="ECO:0000313" key="1">
    <source>
        <dbReference type="EMBL" id="MDN3706840.1"/>
    </source>
</evidence>
<dbReference type="Proteomes" id="UP001242368">
    <property type="component" value="Unassembled WGS sequence"/>
</dbReference>
<dbReference type="RefSeq" id="WP_290362892.1">
    <property type="nucleotide sequence ID" value="NZ_JAUFQU010000001.1"/>
</dbReference>
<organism evidence="1 2">
    <name type="scientific">Paenimyroides ceti</name>
    <dbReference type="NCBI Taxonomy" id="395087"/>
    <lineage>
        <taxon>Bacteria</taxon>
        <taxon>Pseudomonadati</taxon>
        <taxon>Bacteroidota</taxon>
        <taxon>Flavobacteriia</taxon>
        <taxon>Flavobacteriales</taxon>
        <taxon>Flavobacteriaceae</taxon>
        <taxon>Paenimyroides</taxon>
    </lineage>
</organism>
<comment type="caution">
    <text evidence="1">The sequence shown here is derived from an EMBL/GenBank/DDBJ whole genome shotgun (WGS) entry which is preliminary data.</text>
</comment>
<gene>
    <name evidence="1" type="ORF">QW060_06810</name>
</gene>
<dbReference type="EMBL" id="JAUFQU010000001">
    <property type="protein sequence ID" value="MDN3706840.1"/>
    <property type="molecule type" value="Genomic_DNA"/>
</dbReference>
<protein>
    <submittedName>
        <fullName evidence="1">Uncharacterized protein</fullName>
    </submittedName>
</protein>
<evidence type="ECO:0000313" key="2">
    <source>
        <dbReference type="Proteomes" id="UP001242368"/>
    </source>
</evidence>
<reference evidence="2" key="1">
    <citation type="journal article" date="2019" name="Int. J. Syst. Evol. Microbiol.">
        <title>The Global Catalogue of Microorganisms (GCM) 10K type strain sequencing project: providing services to taxonomists for standard genome sequencing and annotation.</title>
        <authorList>
            <consortium name="The Broad Institute Genomics Platform"/>
            <consortium name="The Broad Institute Genome Sequencing Center for Infectious Disease"/>
            <person name="Wu L."/>
            <person name="Ma J."/>
        </authorList>
    </citation>
    <scope>NUCLEOTIDE SEQUENCE [LARGE SCALE GENOMIC DNA]</scope>
    <source>
        <strain evidence="2">CECT 7184</strain>
    </source>
</reference>
<proteinExistence type="predicted"/>
<sequence>MKQTLKTILGSIVFLYASLTLHAQELKVKVMQNQKEITSEKNVYMLNKAPFSFQIQSIGIEGLLVGATLDEDLYRSALGEGDLEITWFENTGMAESSFNDKQRMFISNDAPSYWYYTSKKDHRFDKTPTGTSENWNAERTISVLELLESDEQIACKNMERPLYVIFYTNVYDEDYNITEIIIHFDAEIKWKATE</sequence>
<name>A0ABT8CUK6_9FLAO</name>
<keyword evidence="2" id="KW-1185">Reference proteome</keyword>
<accession>A0ABT8CUK6</accession>